<keyword evidence="1" id="KW-1133">Transmembrane helix</keyword>
<dbReference type="InterPro" id="IPR021265">
    <property type="entry name" value="DUF2842"/>
</dbReference>
<protein>
    <recommendedName>
        <fullName evidence="4">DUF2842 domain-containing protein</fullName>
    </recommendedName>
</protein>
<evidence type="ECO:0000313" key="2">
    <source>
        <dbReference type="EMBL" id="GMM60255.1"/>
    </source>
</evidence>
<organism evidence="2 3">
    <name type="scientific">Novosphingobium pituita</name>
    <dbReference type="NCBI Taxonomy" id="3056842"/>
    <lineage>
        <taxon>Bacteria</taxon>
        <taxon>Pseudomonadati</taxon>
        <taxon>Pseudomonadota</taxon>
        <taxon>Alphaproteobacteria</taxon>
        <taxon>Sphingomonadales</taxon>
        <taxon>Sphingomonadaceae</taxon>
        <taxon>Novosphingobium</taxon>
    </lineage>
</organism>
<sequence length="60" mass="6636">MGILLLLAGLMVYAGVIMGLSPWIGALPILAQAPVYLVLGTIWLLPLRRFLIWMETGRWG</sequence>
<dbReference type="EMBL" id="BTFW01000001">
    <property type="protein sequence ID" value="GMM60255.1"/>
    <property type="molecule type" value="Genomic_DNA"/>
</dbReference>
<gene>
    <name evidence="2" type="ORF">NUTIK01_10320</name>
</gene>
<keyword evidence="1" id="KW-0812">Transmembrane</keyword>
<evidence type="ECO:0008006" key="4">
    <source>
        <dbReference type="Google" id="ProtNLM"/>
    </source>
</evidence>
<reference evidence="2 3" key="1">
    <citation type="submission" date="2023-06" db="EMBL/GenBank/DDBJ databases">
        <title>Draft genome sequence of Novosphingobium sp. strain IK01.</title>
        <authorList>
            <person name="Hatamoto M."/>
            <person name="Ikarashi T."/>
            <person name="Yamaguchi T."/>
        </authorList>
    </citation>
    <scope>NUCLEOTIDE SEQUENCE [LARGE SCALE GENOMIC DNA]</scope>
    <source>
        <strain evidence="2 3">IK01</strain>
    </source>
</reference>
<feature type="transmembrane region" description="Helical" evidence="1">
    <location>
        <begin position="24"/>
        <end position="45"/>
    </location>
</feature>
<evidence type="ECO:0000256" key="1">
    <source>
        <dbReference type="SAM" id="Phobius"/>
    </source>
</evidence>
<evidence type="ECO:0000313" key="3">
    <source>
        <dbReference type="Proteomes" id="UP001187221"/>
    </source>
</evidence>
<dbReference type="Pfam" id="PF11003">
    <property type="entry name" value="DUF2842"/>
    <property type="match status" value="1"/>
</dbReference>
<keyword evidence="1" id="KW-0472">Membrane</keyword>
<proteinExistence type="predicted"/>
<name>A0ABQ6P586_9SPHN</name>
<dbReference type="RefSeq" id="WP_317974063.1">
    <property type="nucleotide sequence ID" value="NZ_BTFW01000001.1"/>
</dbReference>
<keyword evidence="3" id="KW-1185">Reference proteome</keyword>
<accession>A0ABQ6P586</accession>
<comment type="caution">
    <text evidence="2">The sequence shown here is derived from an EMBL/GenBank/DDBJ whole genome shotgun (WGS) entry which is preliminary data.</text>
</comment>
<dbReference type="Proteomes" id="UP001187221">
    <property type="component" value="Unassembled WGS sequence"/>
</dbReference>